<gene>
    <name evidence="2" type="ORF">Nepgr_003305</name>
</gene>
<feature type="region of interest" description="Disordered" evidence="1">
    <location>
        <begin position="35"/>
        <end position="62"/>
    </location>
</feature>
<organism evidence="2 3">
    <name type="scientific">Nepenthes gracilis</name>
    <name type="common">Slender pitcher plant</name>
    <dbReference type="NCBI Taxonomy" id="150966"/>
    <lineage>
        <taxon>Eukaryota</taxon>
        <taxon>Viridiplantae</taxon>
        <taxon>Streptophyta</taxon>
        <taxon>Embryophyta</taxon>
        <taxon>Tracheophyta</taxon>
        <taxon>Spermatophyta</taxon>
        <taxon>Magnoliopsida</taxon>
        <taxon>eudicotyledons</taxon>
        <taxon>Gunneridae</taxon>
        <taxon>Pentapetalae</taxon>
        <taxon>Caryophyllales</taxon>
        <taxon>Nepenthaceae</taxon>
        <taxon>Nepenthes</taxon>
    </lineage>
</organism>
<comment type="caution">
    <text evidence="2">The sequence shown here is derived from an EMBL/GenBank/DDBJ whole genome shotgun (WGS) entry which is preliminary data.</text>
</comment>
<keyword evidence="3" id="KW-1185">Reference proteome</keyword>
<dbReference type="AlphaFoldDB" id="A0AAD3RZA0"/>
<name>A0AAD3RZA0_NEPGR</name>
<dbReference type="PANTHER" id="PTHR35101">
    <property type="entry name" value="OS02G0162600 PROTEIN"/>
    <property type="match status" value="1"/>
</dbReference>
<dbReference type="EMBL" id="BSYO01000003">
    <property type="protein sequence ID" value="GMH01466.1"/>
    <property type="molecule type" value="Genomic_DNA"/>
</dbReference>
<reference evidence="2" key="1">
    <citation type="submission" date="2023-05" db="EMBL/GenBank/DDBJ databases">
        <title>Nepenthes gracilis genome sequencing.</title>
        <authorList>
            <person name="Fukushima K."/>
        </authorList>
    </citation>
    <scope>NUCLEOTIDE SEQUENCE</scope>
    <source>
        <strain evidence="2">SING2019-196</strain>
    </source>
</reference>
<sequence length="81" mass="8750">MASSRIMRIATEVAPPQFVSAMRPRASKLLDTIHEEDTASNSDPLSVTSKMTSHGSPSPSKTAFSKYILKGMKGRVPIFGL</sequence>
<evidence type="ECO:0000313" key="3">
    <source>
        <dbReference type="Proteomes" id="UP001279734"/>
    </source>
</evidence>
<dbReference type="PANTHER" id="PTHR35101:SF12">
    <property type="entry name" value="OS02G0162600 PROTEIN"/>
    <property type="match status" value="1"/>
</dbReference>
<dbReference type="Proteomes" id="UP001279734">
    <property type="component" value="Unassembled WGS sequence"/>
</dbReference>
<evidence type="ECO:0000313" key="2">
    <source>
        <dbReference type="EMBL" id="GMH01466.1"/>
    </source>
</evidence>
<proteinExistence type="predicted"/>
<feature type="compositionally biased region" description="Polar residues" evidence="1">
    <location>
        <begin position="39"/>
        <end position="62"/>
    </location>
</feature>
<evidence type="ECO:0000256" key="1">
    <source>
        <dbReference type="SAM" id="MobiDB-lite"/>
    </source>
</evidence>
<accession>A0AAD3RZA0</accession>
<protein>
    <submittedName>
        <fullName evidence="2">Uncharacterized protein</fullName>
    </submittedName>
</protein>